<dbReference type="Proteomes" id="UP000018763">
    <property type="component" value="Chromosome"/>
</dbReference>
<dbReference type="GeneID" id="43450639"/>
<dbReference type="PROSITE" id="PS51257">
    <property type="entry name" value="PROKAR_LIPOPROTEIN"/>
    <property type="match status" value="1"/>
</dbReference>
<protein>
    <recommendedName>
        <fullName evidence="4">Low molecular weight antigen MTB12-like C-terminal domain-containing protein</fullName>
    </recommendedName>
</protein>
<evidence type="ECO:0000313" key="5">
    <source>
        <dbReference type="EMBL" id="AHC25667.1"/>
    </source>
</evidence>
<accession>V5XCD0</accession>
<evidence type="ECO:0000256" key="1">
    <source>
        <dbReference type="ARBA" id="ARBA00022729"/>
    </source>
</evidence>
<proteinExistence type="inferred from homology"/>
<feature type="compositionally biased region" description="Low complexity" evidence="3">
    <location>
        <begin position="38"/>
        <end position="59"/>
    </location>
</feature>
<dbReference type="eggNOG" id="ENOG5030NVW">
    <property type="taxonomic scope" value="Bacteria"/>
</dbReference>
<dbReference type="KEGG" id="mne:D174_14220"/>
<keyword evidence="1" id="KW-0732">Signal</keyword>
<sequence>MRRTGGVPLTTKQALSAVTSVAALLLSGCADQPGGGPAAQSPATAPTSTSSIPFQPPAAALPAPEALTEVLGKLADPSIPGAQKVPLVQFATPEDAAALDRFAKATVDAGLAPLAFQAADLTWADGAGGEGRDAGDVVATVTVAPANPIPGAAPFTFPMQFTLHDGAWQLTRETADELLELQAQNPLPAAPQTPPR</sequence>
<gene>
    <name evidence="5" type="ORF">D174_14220</name>
</gene>
<evidence type="ECO:0000256" key="3">
    <source>
        <dbReference type="SAM" id="MobiDB-lite"/>
    </source>
</evidence>
<dbReference type="InterPro" id="IPR058644">
    <property type="entry name" value="Mtb12-like_C"/>
</dbReference>
<evidence type="ECO:0000259" key="4">
    <source>
        <dbReference type="Pfam" id="PF26580"/>
    </source>
</evidence>
<dbReference type="EMBL" id="CP006936">
    <property type="protein sequence ID" value="AHC25667.1"/>
    <property type="molecule type" value="Genomic_DNA"/>
</dbReference>
<dbReference type="RefSeq" id="WP_019512912.1">
    <property type="nucleotide sequence ID" value="NC_023036.2"/>
</dbReference>
<organism evidence="5 6">
    <name type="scientific">Mycolicibacterium neoaurum VKM Ac-1815D</name>
    <dbReference type="NCBI Taxonomy" id="700508"/>
    <lineage>
        <taxon>Bacteria</taxon>
        <taxon>Bacillati</taxon>
        <taxon>Actinomycetota</taxon>
        <taxon>Actinomycetes</taxon>
        <taxon>Mycobacteriales</taxon>
        <taxon>Mycobacteriaceae</taxon>
        <taxon>Mycolicibacterium</taxon>
    </lineage>
</organism>
<keyword evidence="6" id="KW-1185">Reference proteome</keyword>
<feature type="domain" description="Low molecular weight antigen MTB12-like C-terminal" evidence="4">
    <location>
        <begin position="61"/>
        <end position="184"/>
    </location>
</feature>
<dbReference type="AlphaFoldDB" id="V5XCD0"/>
<comment type="similarity">
    <text evidence="2">Belongs to the MTB12 family.</text>
</comment>
<evidence type="ECO:0000256" key="2">
    <source>
        <dbReference type="ARBA" id="ARBA00093774"/>
    </source>
</evidence>
<dbReference type="Pfam" id="PF26580">
    <property type="entry name" value="Mtb12_C"/>
    <property type="match status" value="1"/>
</dbReference>
<reference evidence="5 6" key="1">
    <citation type="journal article" date="2014" name="Genome Announc.">
        <title>Complete Genome Sequence of Sterol-Transforming Mycobacterium neoaurum Strain VKM Ac-1815D.</title>
        <authorList>
            <person name="Shtratnikova V.Y."/>
            <person name="Bragin E.Y."/>
            <person name="Dovbnya D.V."/>
            <person name="Pekov Y.A."/>
            <person name="Schelkunov M.I."/>
            <person name="Strizhov N."/>
            <person name="Ivashina T.V."/>
            <person name="Ashapkin V.V."/>
            <person name="Donova M.V."/>
        </authorList>
    </citation>
    <scope>NUCLEOTIDE SEQUENCE [LARGE SCALE GENOMIC DNA]</scope>
    <source>
        <strain evidence="5 6">VKM Ac-1815D</strain>
    </source>
</reference>
<name>V5XCD0_MYCNE</name>
<feature type="region of interest" description="Disordered" evidence="3">
    <location>
        <begin position="33"/>
        <end position="59"/>
    </location>
</feature>
<evidence type="ECO:0000313" key="6">
    <source>
        <dbReference type="Proteomes" id="UP000018763"/>
    </source>
</evidence>